<sequence>MGNRAVITTAERKIGLYLHWNGGRDTVEPLLRYCELKGYRAPSNDDYGWARLCQVVGNFFGGTLSVGIMPYSDDGRMDPGDNGIYVIEGWRIADRVLPYEGFVEQSSHDFDGMLRAFDEAMPEGERLGDLLDAEEVPSSELEIGDEVWVRDFDGRWEHYPVVARSEKGTPLVARYDHDGDWNWNPNNRIESDTALIVPRE</sequence>
<dbReference type="AlphaFoldDB" id="A0A2K2U8Z0"/>
<dbReference type="Proteomes" id="UP000236197">
    <property type="component" value="Unassembled WGS sequence"/>
</dbReference>
<reference evidence="2" key="1">
    <citation type="submission" date="2018-01" db="EMBL/GenBank/DDBJ databases">
        <title>Rubneribacter badeniensis gen. nov., sp. nov., and Colonibacter rubneri, gen. nov., sp. nov., WGS of new members of the Eggerthellaceae.</title>
        <authorList>
            <person name="Danylec N."/>
            <person name="Stoll D.A."/>
            <person name="Doetsch A."/>
            <person name="Kulling S.E."/>
            <person name="Huch M."/>
        </authorList>
    </citation>
    <scope>NUCLEOTIDE SEQUENCE [LARGE SCALE GENOMIC DNA]</scope>
    <source>
        <strain evidence="2">ResAG-96</strain>
    </source>
</reference>
<dbReference type="RefSeq" id="WP_103265869.1">
    <property type="nucleotide sequence ID" value="NZ_CABMLE010000021.1"/>
</dbReference>
<evidence type="ECO:0000313" key="2">
    <source>
        <dbReference type="Proteomes" id="UP000236197"/>
    </source>
</evidence>
<protein>
    <submittedName>
        <fullName evidence="1">Uncharacterized protein</fullName>
    </submittedName>
</protein>
<proteinExistence type="predicted"/>
<name>A0A2K2U8Z0_9ACTN</name>
<dbReference type="EMBL" id="PPEK01000021">
    <property type="protein sequence ID" value="PNV66785.1"/>
    <property type="molecule type" value="Genomic_DNA"/>
</dbReference>
<dbReference type="OrthoDB" id="5197116at2"/>
<gene>
    <name evidence="1" type="ORF">C2L71_11325</name>
</gene>
<keyword evidence="2" id="KW-1185">Reference proteome</keyword>
<organism evidence="1 2">
    <name type="scientific">Enteroscipio rubneri</name>
    <dbReference type="NCBI Taxonomy" id="2070686"/>
    <lineage>
        <taxon>Bacteria</taxon>
        <taxon>Bacillati</taxon>
        <taxon>Actinomycetota</taxon>
        <taxon>Coriobacteriia</taxon>
        <taxon>Eggerthellales</taxon>
        <taxon>Eggerthellaceae</taxon>
        <taxon>Enteroscipio</taxon>
    </lineage>
</organism>
<evidence type="ECO:0000313" key="1">
    <source>
        <dbReference type="EMBL" id="PNV66785.1"/>
    </source>
</evidence>
<accession>A0A2K2U8Z0</accession>
<comment type="caution">
    <text evidence="1">The sequence shown here is derived from an EMBL/GenBank/DDBJ whole genome shotgun (WGS) entry which is preliminary data.</text>
</comment>